<protein>
    <submittedName>
        <fullName evidence="1">Uncharacterized protein</fullName>
    </submittedName>
</protein>
<dbReference type="Proteomes" id="UP000215452">
    <property type="component" value="Chromosome"/>
</dbReference>
<evidence type="ECO:0000313" key="1">
    <source>
        <dbReference type="EMBL" id="ASU14158.1"/>
    </source>
</evidence>
<accession>A0A223M9B6</accession>
<sequence>MSLWTSSLKKLEVYNQKKVSVYAKKTVKIPKTREFYWFFVARKNAENKKNIDKKVSSICVEEIKMENSLKK</sequence>
<evidence type="ECO:0000313" key="2">
    <source>
        <dbReference type="Proteomes" id="UP000215452"/>
    </source>
</evidence>
<proteinExistence type="predicted"/>
<dbReference type="AlphaFoldDB" id="A0A223M9B6"/>
<gene>
    <name evidence="1" type="ORF">CIB43_00247</name>
</gene>
<name>A0A223M9B6_MESHO</name>
<organism evidence="1 2">
    <name type="scientific">Mesomycoplasma hyopneumoniae</name>
    <name type="common">Mycoplasma hyopneumoniae</name>
    <dbReference type="NCBI Taxonomy" id="2099"/>
    <lineage>
        <taxon>Bacteria</taxon>
        <taxon>Bacillati</taxon>
        <taxon>Mycoplasmatota</taxon>
        <taxon>Mycoplasmoidales</taxon>
        <taxon>Metamycoplasmataceae</taxon>
        <taxon>Mesomycoplasma</taxon>
    </lineage>
</organism>
<reference evidence="1 2" key="1">
    <citation type="submission" date="2017-08" db="EMBL/GenBank/DDBJ databases">
        <title>The complete genome sequence of a Mycoplasma hyopneumoniae isolate in Korea.</title>
        <authorList>
            <person name="Han J."/>
            <person name="Lee N."/>
        </authorList>
    </citation>
    <scope>NUCLEOTIDE SEQUENCE [LARGE SCALE GENOMIC DNA]</scope>
    <source>
        <strain evidence="1 2">KM014</strain>
    </source>
</reference>
<dbReference type="EMBL" id="CP022714">
    <property type="protein sequence ID" value="ASU14158.1"/>
    <property type="molecule type" value="Genomic_DNA"/>
</dbReference>